<evidence type="ECO:0000256" key="1">
    <source>
        <dbReference type="ARBA" id="ARBA00023015"/>
    </source>
</evidence>
<dbReference type="Pfam" id="PF12833">
    <property type="entry name" value="HTH_18"/>
    <property type="match status" value="1"/>
</dbReference>
<evidence type="ECO:0000313" key="6">
    <source>
        <dbReference type="Proteomes" id="UP001385809"/>
    </source>
</evidence>
<dbReference type="SUPFAM" id="SSF46689">
    <property type="entry name" value="Homeodomain-like"/>
    <property type="match status" value="2"/>
</dbReference>
<organism evidence="5 6">
    <name type="scientific">Actinomycetospora aurantiaca</name>
    <dbReference type="NCBI Taxonomy" id="3129233"/>
    <lineage>
        <taxon>Bacteria</taxon>
        <taxon>Bacillati</taxon>
        <taxon>Actinomycetota</taxon>
        <taxon>Actinomycetes</taxon>
        <taxon>Pseudonocardiales</taxon>
        <taxon>Pseudonocardiaceae</taxon>
        <taxon>Actinomycetospora</taxon>
    </lineage>
</organism>
<dbReference type="Proteomes" id="UP001385809">
    <property type="component" value="Unassembled WGS sequence"/>
</dbReference>
<name>A0ABU8MGQ4_9PSEU</name>
<evidence type="ECO:0000313" key="5">
    <source>
        <dbReference type="EMBL" id="MEJ2866166.1"/>
    </source>
</evidence>
<accession>A0ABU8MGQ4</accession>
<dbReference type="InterPro" id="IPR009057">
    <property type="entry name" value="Homeodomain-like_sf"/>
</dbReference>
<evidence type="ECO:0000256" key="3">
    <source>
        <dbReference type="ARBA" id="ARBA00023163"/>
    </source>
</evidence>
<keyword evidence="6" id="KW-1185">Reference proteome</keyword>
<feature type="domain" description="HTH araC/xylS-type" evidence="4">
    <location>
        <begin position="158"/>
        <end position="257"/>
    </location>
</feature>
<proteinExistence type="predicted"/>
<dbReference type="EMBL" id="JBBEGN010000001">
    <property type="protein sequence ID" value="MEJ2866166.1"/>
    <property type="molecule type" value="Genomic_DNA"/>
</dbReference>
<dbReference type="PANTHER" id="PTHR46796:SF13">
    <property type="entry name" value="HTH-TYPE TRANSCRIPTIONAL ACTIVATOR RHAS"/>
    <property type="match status" value="1"/>
</dbReference>
<keyword evidence="1" id="KW-0805">Transcription regulation</keyword>
<dbReference type="InterPro" id="IPR050204">
    <property type="entry name" value="AraC_XylS_family_regulators"/>
</dbReference>
<dbReference type="SMART" id="SM00342">
    <property type="entry name" value="HTH_ARAC"/>
    <property type="match status" value="1"/>
</dbReference>
<dbReference type="Gene3D" id="1.10.10.60">
    <property type="entry name" value="Homeodomain-like"/>
    <property type="match status" value="2"/>
</dbReference>
<keyword evidence="3" id="KW-0804">Transcription</keyword>
<protein>
    <submittedName>
        <fullName evidence="5">AraC family transcriptional regulator</fullName>
    </submittedName>
</protein>
<evidence type="ECO:0000259" key="4">
    <source>
        <dbReference type="PROSITE" id="PS01124"/>
    </source>
</evidence>
<comment type="caution">
    <text evidence="5">The sequence shown here is derived from an EMBL/GenBank/DDBJ whole genome shotgun (WGS) entry which is preliminary data.</text>
</comment>
<reference evidence="5 6" key="1">
    <citation type="submission" date="2024-03" db="EMBL/GenBank/DDBJ databases">
        <title>Actinomycetospora sp. OC33-EN08, a novel actinomycete isolated from wild orchid (Aerides multiflora).</title>
        <authorList>
            <person name="Suriyachadkun C."/>
        </authorList>
    </citation>
    <scope>NUCLEOTIDE SEQUENCE [LARGE SCALE GENOMIC DNA]</scope>
    <source>
        <strain evidence="5 6">OC33-EN08</strain>
    </source>
</reference>
<dbReference type="InterPro" id="IPR018060">
    <property type="entry name" value="HTH_AraC"/>
</dbReference>
<dbReference type="RefSeq" id="WP_337692794.1">
    <property type="nucleotide sequence ID" value="NZ_JBBEGN010000001.1"/>
</dbReference>
<evidence type="ECO:0000256" key="2">
    <source>
        <dbReference type="ARBA" id="ARBA00023125"/>
    </source>
</evidence>
<sequence length="258" mass="26950">MDAVGTLLGTVHVDDPVLRVERLAPGRASIPTGHRWALVTLAAGELALPDAVLGPGDALLTRGRGPMPGKVGDAGTTVLVADFALQGEVGLARLPEAVVCPADSEMCRLLIERLAEQLDAAPSQDVVSARLLDWIVTETVRDALVAAPTASVSDPVVAAALAAVHADPAGGWTVEELARRAGVSRAGFAQRFRDAVGVAPLAYVRALRFDLAERALLTEPDVTVAAVARRVGYANPFSFSTAFRRDRGVAPSEVRARA</sequence>
<dbReference type="PANTHER" id="PTHR46796">
    <property type="entry name" value="HTH-TYPE TRANSCRIPTIONAL ACTIVATOR RHAS-RELATED"/>
    <property type="match status" value="1"/>
</dbReference>
<gene>
    <name evidence="5" type="ORF">WCD74_00225</name>
</gene>
<dbReference type="PROSITE" id="PS01124">
    <property type="entry name" value="HTH_ARAC_FAMILY_2"/>
    <property type="match status" value="1"/>
</dbReference>
<keyword evidence="2" id="KW-0238">DNA-binding</keyword>